<reference evidence="2" key="1">
    <citation type="journal article" date="2020" name="Nature">
        <title>Giant virus diversity and host interactions through global metagenomics.</title>
        <authorList>
            <person name="Schulz F."/>
            <person name="Roux S."/>
            <person name="Paez-Espino D."/>
            <person name="Jungbluth S."/>
            <person name="Walsh D.A."/>
            <person name="Denef V.J."/>
            <person name="McMahon K.D."/>
            <person name="Konstantinidis K.T."/>
            <person name="Eloe-Fadrosh E.A."/>
            <person name="Kyrpides N.C."/>
            <person name="Woyke T."/>
        </authorList>
    </citation>
    <scope>NUCLEOTIDE SEQUENCE</scope>
    <source>
        <strain evidence="2">GVMAG-M-3300023174-3</strain>
    </source>
</reference>
<evidence type="ECO:0000256" key="1">
    <source>
        <dbReference type="SAM" id="Phobius"/>
    </source>
</evidence>
<name>A0A6C0DQB2_9ZZZZ</name>
<dbReference type="EMBL" id="MN739648">
    <property type="protein sequence ID" value="QHT18059.1"/>
    <property type="molecule type" value="Genomic_DNA"/>
</dbReference>
<organism evidence="2">
    <name type="scientific">viral metagenome</name>
    <dbReference type="NCBI Taxonomy" id="1070528"/>
    <lineage>
        <taxon>unclassified sequences</taxon>
        <taxon>metagenomes</taxon>
        <taxon>organismal metagenomes</taxon>
    </lineage>
</organism>
<keyword evidence="1" id="KW-0812">Transmembrane</keyword>
<protein>
    <submittedName>
        <fullName evidence="2">Uncharacterized protein</fullName>
    </submittedName>
</protein>
<dbReference type="AlphaFoldDB" id="A0A6C0DQB2"/>
<proteinExistence type="predicted"/>
<feature type="transmembrane region" description="Helical" evidence="1">
    <location>
        <begin position="21"/>
        <end position="41"/>
    </location>
</feature>
<feature type="transmembrane region" description="Helical" evidence="1">
    <location>
        <begin position="47"/>
        <end position="67"/>
    </location>
</feature>
<sequence>MFDLCKYKNMFGEPRVGIRKYRVFDIAIFDTVVTVWCVYVLSWLFKWPFWTTLVIVLFLGIFVHKIFCVRTGLTMKIFPDSA</sequence>
<keyword evidence="1" id="KW-1133">Transmembrane helix</keyword>
<keyword evidence="1" id="KW-0472">Membrane</keyword>
<evidence type="ECO:0000313" key="2">
    <source>
        <dbReference type="EMBL" id="QHT18059.1"/>
    </source>
</evidence>
<accession>A0A6C0DQB2</accession>